<keyword evidence="14" id="KW-1185">Reference proteome</keyword>
<dbReference type="SMART" id="SM00387">
    <property type="entry name" value="HATPase_c"/>
    <property type="match status" value="1"/>
</dbReference>
<dbReference type="EMBL" id="AYYY01000014">
    <property type="protein sequence ID" value="KRM62044.1"/>
    <property type="molecule type" value="Genomic_DNA"/>
</dbReference>
<keyword evidence="6 13" id="KW-0418">Kinase</keyword>
<evidence type="ECO:0000256" key="1">
    <source>
        <dbReference type="ARBA" id="ARBA00004651"/>
    </source>
</evidence>
<dbReference type="InterPro" id="IPR010559">
    <property type="entry name" value="Sig_transdc_His_kin_internal"/>
</dbReference>
<name>A0A0R2AGR7_9LACO</name>
<dbReference type="InterPro" id="IPR005467">
    <property type="entry name" value="His_kinase_dom"/>
</dbReference>
<dbReference type="GO" id="GO:0000155">
    <property type="term" value="F:phosphorelay sensor kinase activity"/>
    <property type="evidence" value="ECO:0007669"/>
    <property type="project" value="InterPro"/>
</dbReference>
<dbReference type="InterPro" id="IPR036890">
    <property type="entry name" value="HATPase_C_sf"/>
</dbReference>
<keyword evidence="8 11" id="KW-1133">Transmembrane helix</keyword>
<proteinExistence type="predicted"/>
<dbReference type="SMART" id="SM00065">
    <property type="entry name" value="GAF"/>
    <property type="match status" value="1"/>
</dbReference>
<evidence type="ECO:0000259" key="12">
    <source>
        <dbReference type="PROSITE" id="PS50109"/>
    </source>
</evidence>
<dbReference type="Pfam" id="PF06580">
    <property type="entry name" value="His_kinase"/>
    <property type="match status" value="1"/>
</dbReference>
<keyword evidence="3" id="KW-0808">Transferase</keyword>
<dbReference type="PATRIC" id="fig|1423813.3.peg.1141"/>
<feature type="transmembrane region" description="Helical" evidence="11">
    <location>
        <begin position="46"/>
        <end position="64"/>
    </location>
</feature>
<dbReference type="Pfam" id="PF02518">
    <property type="entry name" value="HATPase_c"/>
    <property type="match status" value="1"/>
</dbReference>
<evidence type="ECO:0000256" key="2">
    <source>
        <dbReference type="ARBA" id="ARBA00022475"/>
    </source>
</evidence>
<dbReference type="GO" id="GO:0005886">
    <property type="term" value="C:plasma membrane"/>
    <property type="evidence" value="ECO:0007669"/>
    <property type="project" value="UniProtKB-SubCell"/>
</dbReference>
<evidence type="ECO:0000256" key="8">
    <source>
        <dbReference type="ARBA" id="ARBA00022989"/>
    </source>
</evidence>
<organism evidence="13 14">
    <name type="scientific">Paucilactobacillus vaccinostercus DSM 20634</name>
    <dbReference type="NCBI Taxonomy" id="1423813"/>
    <lineage>
        <taxon>Bacteria</taxon>
        <taxon>Bacillati</taxon>
        <taxon>Bacillota</taxon>
        <taxon>Bacilli</taxon>
        <taxon>Lactobacillales</taxon>
        <taxon>Lactobacillaceae</taxon>
        <taxon>Paucilactobacillus</taxon>
    </lineage>
</organism>
<feature type="transmembrane region" description="Helical" evidence="11">
    <location>
        <begin position="189"/>
        <end position="212"/>
    </location>
</feature>
<comment type="caution">
    <text evidence="13">The sequence shown here is derived from an EMBL/GenBank/DDBJ whole genome shotgun (WGS) entry which is preliminary data.</text>
</comment>
<gene>
    <name evidence="13" type="ORF">FC26_GL001122</name>
</gene>
<evidence type="ECO:0000313" key="14">
    <source>
        <dbReference type="Proteomes" id="UP000051733"/>
    </source>
</evidence>
<keyword evidence="9" id="KW-0902">Two-component regulatory system</keyword>
<evidence type="ECO:0000256" key="4">
    <source>
        <dbReference type="ARBA" id="ARBA00022692"/>
    </source>
</evidence>
<dbReference type="GO" id="GO:0071555">
    <property type="term" value="P:cell wall organization"/>
    <property type="evidence" value="ECO:0007669"/>
    <property type="project" value="InterPro"/>
</dbReference>
<dbReference type="SUPFAM" id="SSF55781">
    <property type="entry name" value="GAF domain-like"/>
    <property type="match status" value="1"/>
</dbReference>
<dbReference type="PANTHER" id="PTHR34220">
    <property type="entry name" value="SENSOR HISTIDINE KINASE YPDA"/>
    <property type="match status" value="1"/>
</dbReference>
<dbReference type="InterPro" id="IPR003018">
    <property type="entry name" value="GAF"/>
</dbReference>
<dbReference type="STRING" id="1423813.FC26_GL001122"/>
<feature type="domain" description="Histidine kinase" evidence="12">
    <location>
        <begin position="482"/>
        <end position="581"/>
    </location>
</feature>
<evidence type="ECO:0000256" key="5">
    <source>
        <dbReference type="ARBA" id="ARBA00022741"/>
    </source>
</evidence>
<dbReference type="InterPro" id="IPR050640">
    <property type="entry name" value="Bact_2-comp_sensor_kinase"/>
</dbReference>
<evidence type="ECO:0000256" key="6">
    <source>
        <dbReference type="ARBA" id="ARBA00022777"/>
    </source>
</evidence>
<evidence type="ECO:0000256" key="9">
    <source>
        <dbReference type="ARBA" id="ARBA00023012"/>
    </source>
</evidence>
<feature type="transmembrane region" description="Helical" evidence="11">
    <location>
        <begin position="162"/>
        <end position="183"/>
    </location>
</feature>
<protein>
    <submittedName>
        <fullName evidence="13">Histidine kinase</fullName>
    </submittedName>
</protein>
<dbReference type="Gene3D" id="3.30.565.10">
    <property type="entry name" value="Histidine kinase-like ATPase, C-terminal domain"/>
    <property type="match status" value="1"/>
</dbReference>
<keyword evidence="2" id="KW-1003">Cell membrane</keyword>
<accession>A0A0R2AGR7</accession>
<feature type="transmembrane region" description="Helical" evidence="11">
    <location>
        <begin position="124"/>
        <end position="142"/>
    </location>
</feature>
<feature type="transmembrane region" description="Helical" evidence="11">
    <location>
        <begin position="90"/>
        <end position="112"/>
    </location>
</feature>
<dbReference type="InterPro" id="IPR003594">
    <property type="entry name" value="HATPase_dom"/>
</dbReference>
<dbReference type="Pfam" id="PF13492">
    <property type="entry name" value="GAF_3"/>
    <property type="match status" value="1"/>
</dbReference>
<comment type="subcellular location">
    <subcellularLocation>
        <location evidence="1">Cell membrane</location>
        <topology evidence="1">Multi-pass membrane protein</topology>
    </subcellularLocation>
</comment>
<dbReference type="AlphaFoldDB" id="A0A0R2AGR7"/>
<dbReference type="Gene3D" id="1.10.1760.20">
    <property type="match status" value="1"/>
</dbReference>
<reference evidence="13 14" key="1">
    <citation type="journal article" date="2015" name="Genome Announc.">
        <title>Expanding the biotechnology potential of lactobacilli through comparative genomics of 213 strains and associated genera.</title>
        <authorList>
            <person name="Sun Z."/>
            <person name="Harris H.M."/>
            <person name="McCann A."/>
            <person name="Guo C."/>
            <person name="Argimon S."/>
            <person name="Zhang W."/>
            <person name="Yang X."/>
            <person name="Jeffery I.B."/>
            <person name="Cooney J.C."/>
            <person name="Kagawa T.F."/>
            <person name="Liu W."/>
            <person name="Song Y."/>
            <person name="Salvetti E."/>
            <person name="Wrobel A."/>
            <person name="Rasinkangas P."/>
            <person name="Parkhill J."/>
            <person name="Rea M.C."/>
            <person name="O'Sullivan O."/>
            <person name="Ritari J."/>
            <person name="Douillard F.P."/>
            <person name="Paul Ross R."/>
            <person name="Yang R."/>
            <person name="Briner A.E."/>
            <person name="Felis G.E."/>
            <person name="de Vos W.M."/>
            <person name="Barrangou R."/>
            <person name="Klaenhammer T.R."/>
            <person name="Caufield P.W."/>
            <person name="Cui Y."/>
            <person name="Zhang H."/>
            <person name="O'Toole P.W."/>
        </authorList>
    </citation>
    <scope>NUCLEOTIDE SEQUENCE [LARGE SCALE GENOMIC DNA]</scope>
    <source>
        <strain evidence="13 14">DSM 20634</strain>
    </source>
</reference>
<dbReference type="GO" id="GO:0005524">
    <property type="term" value="F:ATP binding"/>
    <property type="evidence" value="ECO:0007669"/>
    <property type="project" value="UniProtKB-KW"/>
</dbReference>
<keyword evidence="10 11" id="KW-0472">Membrane</keyword>
<keyword evidence="5" id="KW-0547">Nucleotide-binding</keyword>
<dbReference type="Pfam" id="PF07694">
    <property type="entry name" value="5TM-5TMR_LYT"/>
    <property type="match status" value="1"/>
</dbReference>
<dbReference type="Proteomes" id="UP000051733">
    <property type="component" value="Unassembled WGS sequence"/>
</dbReference>
<dbReference type="InterPro" id="IPR011620">
    <property type="entry name" value="Sig_transdc_His_kinase_LytS_TM"/>
</dbReference>
<evidence type="ECO:0000313" key="13">
    <source>
        <dbReference type="EMBL" id="KRM62044.1"/>
    </source>
</evidence>
<evidence type="ECO:0000256" key="11">
    <source>
        <dbReference type="SAM" id="Phobius"/>
    </source>
</evidence>
<keyword evidence="4 11" id="KW-0812">Transmembrane</keyword>
<keyword evidence="7" id="KW-0067">ATP-binding</keyword>
<dbReference type="PANTHER" id="PTHR34220:SF7">
    <property type="entry name" value="SENSOR HISTIDINE KINASE YPDA"/>
    <property type="match status" value="1"/>
</dbReference>
<evidence type="ECO:0000256" key="3">
    <source>
        <dbReference type="ARBA" id="ARBA00022679"/>
    </source>
</evidence>
<evidence type="ECO:0000256" key="7">
    <source>
        <dbReference type="ARBA" id="ARBA00022840"/>
    </source>
</evidence>
<dbReference type="PROSITE" id="PS50109">
    <property type="entry name" value="HIS_KIN"/>
    <property type="match status" value="1"/>
</dbReference>
<evidence type="ECO:0000256" key="10">
    <source>
        <dbReference type="ARBA" id="ARBA00023136"/>
    </source>
</evidence>
<dbReference type="SUPFAM" id="SSF55874">
    <property type="entry name" value="ATPase domain of HSP90 chaperone/DNA topoisomerase II/histidine kinase"/>
    <property type="match status" value="1"/>
</dbReference>
<sequence>MQMLNLSLLMLERVGIVIILAFLLVNVRPFRQLLFAQRTISNKINLIIIFAFFAIISNITGIEIDSQNHLVSTGILLNLPDENSIANTRLLAVTVSGIIGGPSVGAVVGLIAGLHRVIQGGLAAWFYIPSSAIIGGLAGIFYHRRASKPQPMMLMSPTQGIVVGFAMEVIQMLFILLFSPTGWQLVKFIAIPMITINALGTFIFLSIIDLFLTQEQEMRAVQTHDVLELADRTLPYFRAGLNQQSAASVAKIIKEYTNFSAISLTTTTEILAHVGAGSDHHVAGAAIVTRLSSEAIQHNEIRIAHSKAEIGCSHPDCPLEAAIVIPLDVNQQVVGTLKMYSTDAARLTPVEEQLARGLASIFSSQIALGAAENQSKLVKDAEIKSLQAQINPHFFFNAINTISATIRHDTEKARSLLIQLSTYFRSNLVGVRETEITLAQEQAHVNAYLTLEQTRFPDKYQIKFDFQTNEHVMLPPFTIQVLVENAIKHAFVGKASGNQIRISVTQVAQQLKIEVADNGSGINPALIQQLGKQPIASTHGSGTALQNLNQRLTGLYGQASHLQFQSTPHGTTVTTYIPLKEHA</sequence>